<evidence type="ECO:0000313" key="3">
    <source>
        <dbReference type="Proteomes" id="UP000565468"/>
    </source>
</evidence>
<reference evidence="2 3" key="1">
    <citation type="submission" date="2020-04" db="EMBL/GenBank/DDBJ databases">
        <title>Paenibacillus algicola sp. nov., a novel marine bacterium producing alginate lyase.</title>
        <authorList>
            <person name="Huang H."/>
        </authorList>
    </citation>
    <scope>NUCLEOTIDE SEQUENCE [LARGE SCALE GENOMIC DNA]</scope>
    <source>
        <strain evidence="2 3">L7-75</strain>
    </source>
</reference>
<comment type="caution">
    <text evidence="2">The sequence shown here is derived from an EMBL/GenBank/DDBJ whole genome shotgun (WGS) entry which is preliminary data.</text>
</comment>
<sequence>MLDWEALTGVEPGAVRESTMLDIDRMVNEGLGGGYVTEDDNGKIGDTTTDTMKTVNEMPGNIEEE</sequence>
<dbReference type="AlphaFoldDB" id="A0A848M6L2"/>
<accession>A0A848M6L2</accession>
<proteinExistence type="predicted"/>
<organism evidence="2 3">
    <name type="scientific">Paenibacillus lemnae</name>
    <dbReference type="NCBI Taxonomy" id="1330551"/>
    <lineage>
        <taxon>Bacteria</taxon>
        <taxon>Bacillati</taxon>
        <taxon>Bacillota</taxon>
        <taxon>Bacilli</taxon>
        <taxon>Bacillales</taxon>
        <taxon>Paenibacillaceae</taxon>
        <taxon>Paenibacillus</taxon>
    </lineage>
</organism>
<keyword evidence="3" id="KW-1185">Reference proteome</keyword>
<dbReference type="Proteomes" id="UP000565468">
    <property type="component" value="Unassembled WGS sequence"/>
</dbReference>
<feature type="region of interest" description="Disordered" evidence="1">
    <location>
        <begin position="33"/>
        <end position="65"/>
    </location>
</feature>
<evidence type="ECO:0000256" key="1">
    <source>
        <dbReference type="SAM" id="MobiDB-lite"/>
    </source>
</evidence>
<name>A0A848M6L2_PAELE</name>
<evidence type="ECO:0000313" key="2">
    <source>
        <dbReference type="EMBL" id="NMO95732.1"/>
    </source>
</evidence>
<protein>
    <submittedName>
        <fullName evidence="2">Uncharacterized protein</fullName>
    </submittedName>
</protein>
<dbReference type="EMBL" id="JABBPN010000005">
    <property type="protein sequence ID" value="NMO95732.1"/>
    <property type="molecule type" value="Genomic_DNA"/>
</dbReference>
<gene>
    <name evidence="2" type="ORF">HII30_08090</name>
</gene>